<gene>
    <name evidence="2" type="ORF">CHRIB12_LOCUS22349</name>
</gene>
<evidence type="ECO:0000313" key="3">
    <source>
        <dbReference type="Proteomes" id="UP000684084"/>
    </source>
</evidence>
<organism evidence="2 3">
    <name type="scientific">Rhizophagus irregularis</name>
    <dbReference type="NCBI Taxonomy" id="588596"/>
    <lineage>
        <taxon>Eukaryota</taxon>
        <taxon>Fungi</taxon>
        <taxon>Fungi incertae sedis</taxon>
        <taxon>Mucoromycota</taxon>
        <taxon>Glomeromycotina</taxon>
        <taxon>Glomeromycetes</taxon>
        <taxon>Glomerales</taxon>
        <taxon>Glomeraceae</taxon>
        <taxon>Rhizophagus</taxon>
    </lineage>
</organism>
<dbReference type="Proteomes" id="UP000684084">
    <property type="component" value="Unassembled WGS sequence"/>
</dbReference>
<feature type="compositionally biased region" description="Basic and acidic residues" evidence="1">
    <location>
        <begin position="61"/>
        <end position="77"/>
    </location>
</feature>
<dbReference type="OrthoDB" id="2346935at2759"/>
<evidence type="ECO:0000313" key="2">
    <source>
        <dbReference type="EMBL" id="CAB5392322.1"/>
    </source>
</evidence>
<comment type="caution">
    <text evidence="2">The sequence shown here is derived from an EMBL/GenBank/DDBJ whole genome shotgun (WGS) entry which is preliminary data.</text>
</comment>
<reference evidence="2" key="1">
    <citation type="submission" date="2020-05" db="EMBL/GenBank/DDBJ databases">
        <authorList>
            <person name="Rincon C."/>
            <person name="Sanders R I."/>
            <person name="Robbins C."/>
            <person name="Chaturvedi A."/>
        </authorList>
    </citation>
    <scope>NUCLEOTIDE SEQUENCE</scope>
    <source>
        <strain evidence="2">CHB12</strain>
    </source>
</reference>
<evidence type="ECO:0000256" key="1">
    <source>
        <dbReference type="SAM" id="MobiDB-lite"/>
    </source>
</evidence>
<name>A0A916EJK0_9GLOM</name>
<dbReference type="EMBL" id="CAGKOT010000076">
    <property type="protein sequence ID" value="CAB5392322.1"/>
    <property type="molecule type" value="Genomic_DNA"/>
</dbReference>
<dbReference type="VEuPathDB" id="FungiDB:RhiirFUN_008913"/>
<accession>A0A916EJK0</accession>
<dbReference type="AlphaFoldDB" id="A0A916EJK0"/>
<protein>
    <submittedName>
        <fullName evidence="2">Uncharacterized protein</fullName>
    </submittedName>
</protein>
<sequence length="164" mass="19216">MPATTESSKSSKREYPAILKLYTYCPLLNDKGCSIRRNDKKRNAKEKRQEEKCDVNPFRYKRQEEKRQEEKRQEEKRDANYRCLVSGGAPGIGKTRFGRDFFLLCPKMEASGNIDNYQLVQSAKFDIILVRKNGTDVLLMIQCKWDYSSKKMTEKNVNDEDIKI</sequence>
<feature type="region of interest" description="Disordered" evidence="1">
    <location>
        <begin position="57"/>
        <end position="77"/>
    </location>
</feature>
<proteinExistence type="predicted"/>